<feature type="signal peptide" evidence="2">
    <location>
        <begin position="1"/>
        <end position="33"/>
    </location>
</feature>
<feature type="compositionally biased region" description="Basic and acidic residues" evidence="1">
    <location>
        <begin position="310"/>
        <end position="319"/>
    </location>
</feature>
<feature type="compositionally biased region" description="Basic and acidic residues" evidence="1">
    <location>
        <begin position="88"/>
        <end position="97"/>
    </location>
</feature>
<organism evidence="3 4">
    <name type="scientific">Phomopsis amygdali</name>
    <name type="common">Fusicoccum amygdali</name>
    <dbReference type="NCBI Taxonomy" id="1214568"/>
    <lineage>
        <taxon>Eukaryota</taxon>
        <taxon>Fungi</taxon>
        <taxon>Dikarya</taxon>
        <taxon>Ascomycota</taxon>
        <taxon>Pezizomycotina</taxon>
        <taxon>Sordariomycetes</taxon>
        <taxon>Sordariomycetidae</taxon>
        <taxon>Diaporthales</taxon>
        <taxon>Diaporthaceae</taxon>
        <taxon>Diaporthe</taxon>
    </lineage>
</organism>
<feature type="compositionally biased region" description="Polar residues" evidence="1">
    <location>
        <begin position="111"/>
        <end position="123"/>
    </location>
</feature>
<reference evidence="3" key="1">
    <citation type="submission" date="2023-06" db="EMBL/GenBank/DDBJ databases">
        <authorList>
            <person name="Noh H."/>
        </authorList>
    </citation>
    <scope>NUCLEOTIDE SEQUENCE</scope>
    <source>
        <strain evidence="3">DUCC20226</strain>
    </source>
</reference>
<gene>
    <name evidence="3" type="ORF">N8I77_002830</name>
</gene>
<proteinExistence type="predicted"/>
<keyword evidence="2" id="KW-0732">Signal</keyword>
<feature type="region of interest" description="Disordered" evidence="1">
    <location>
        <begin position="309"/>
        <end position="407"/>
    </location>
</feature>
<dbReference type="EMBL" id="JAUJFL010000001">
    <property type="protein sequence ID" value="KAK2616122.1"/>
    <property type="molecule type" value="Genomic_DNA"/>
</dbReference>
<feature type="compositionally biased region" description="Low complexity" evidence="1">
    <location>
        <begin position="366"/>
        <end position="396"/>
    </location>
</feature>
<accession>A0AAD9SU39</accession>
<feature type="region of interest" description="Disordered" evidence="1">
    <location>
        <begin position="225"/>
        <end position="254"/>
    </location>
</feature>
<dbReference type="AlphaFoldDB" id="A0AAD9SU39"/>
<evidence type="ECO:0000256" key="2">
    <source>
        <dbReference type="SAM" id="SignalP"/>
    </source>
</evidence>
<keyword evidence="4" id="KW-1185">Reference proteome</keyword>
<dbReference type="Proteomes" id="UP001265746">
    <property type="component" value="Unassembled WGS sequence"/>
</dbReference>
<feature type="region of interest" description="Disordered" evidence="1">
    <location>
        <begin position="88"/>
        <end position="194"/>
    </location>
</feature>
<protein>
    <submittedName>
        <fullName evidence="3">Uncharacterized protein</fullName>
    </submittedName>
</protein>
<evidence type="ECO:0000313" key="3">
    <source>
        <dbReference type="EMBL" id="KAK2616122.1"/>
    </source>
</evidence>
<sequence length="497" mass="54190">MVPPPHSITITTVGCTLLLLATAIMVQVPASDATLRLAPAPSSTTNALSCAHQKLTHRIASAGNADLSAIIAASATALYRAPVESDLKAKVPKDPPTRARSTIRRNRRSLNDPSSRSASTSAHYYSRRTGPGPRARIISPPSAESPWTPWDNVEPGATEPYAASRSATRRPGAPDPMHLPRDNTTQDHSGRREPVLREVITRNGPMSQEVVRYFGQHMARLYADTSSRGGQDWDDTPRVDTRERASASPDDGPLLVEVDEHTQRPATLVRESMARPRSDRDVRTRTDFLQRQNERLIVMRRTLRAQELSAMREGREARARRSTPGDATLEARFDGLGDRDRSLSPEGDGVWDTLLSSITPDPQPPSVGTSFASASAATSHPSTSSGANSANSSRTSLADGPDGPYTAEEIGFADICESGGDNSDTEGDEDEEARENILRRFGRSHGEMTERDDDDIEVFGGVESMQRIVRNLARREDIPDEWWAEAGLSRTLGREGS</sequence>
<name>A0AAD9SU39_PHOAM</name>
<feature type="compositionally biased region" description="Basic and acidic residues" evidence="1">
    <location>
        <begin position="235"/>
        <end position="245"/>
    </location>
</feature>
<feature type="chain" id="PRO_5042042496" evidence="2">
    <location>
        <begin position="34"/>
        <end position="497"/>
    </location>
</feature>
<feature type="compositionally biased region" description="Basic and acidic residues" evidence="1">
    <location>
        <begin position="178"/>
        <end position="194"/>
    </location>
</feature>
<feature type="compositionally biased region" description="Basic and acidic residues" evidence="1">
    <location>
        <begin position="329"/>
        <end position="343"/>
    </location>
</feature>
<comment type="caution">
    <text evidence="3">The sequence shown here is derived from an EMBL/GenBank/DDBJ whole genome shotgun (WGS) entry which is preliminary data.</text>
</comment>
<evidence type="ECO:0000256" key="1">
    <source>
        <dbReference type="SAM" id="MobiDB-lite"/>
    </source>
</evidence>
<evidence type="ECO:0000313" key="4">
    <source>
        <dbReference type="Proteomes" id="UP001265746"/>
    </source>
</evidence>